<evidence type="ECO:0000256" key="10">
    <source>
        <dbReference type="ARBA" id="ARBA00031367"/>
    </source>
</evidence>
<dbReference type="PANTHER" id="PTHR43725:SF53">
    <property type="entry name" value="UDP-ARABINOSE 4-EPIMERASE 1"/>
    <property type="match status" value="1"/>
</dbReference>
<dbReference type="AlphaFoldDB" id="A0A853EWZ5"/>
<accession>A0A853EWZ5</accession>
<evidence type="ECO:0000256" key="11">
    <source>
        <dbReference type="ARBA" id="ARBA00033067"/>
    </source>
</evidence>
<dbReference type="Proteomes" id="UP000561011">
    <property type="component" value="Unassembled WGS sequence"/>
</dbReference>
<evidence type="ECO:0000256" key="5">
    <source>
        <dbReference type="ARBA" id="ARBA00013189"/>
    </source>
</evidence>
<keyword evidence="9" id="KW-0119">Carbohydrate metabolism</keyword>
<dbReference type="PANTHER" id="PTHR43725">
    <property type="entry name" value="UDP-GLUCOSE 4-EPIMERASE"/>
    <property type="match status" value="1"/>
</dbReference>
<dbReference type="InterPro" id="IPR005886">
    <property type="entry name" value="UDP_G4E"/>
</dbReference>
<dbReference type="GO" id="GO:0033499">
    <property type="term" value="P:galactose catabolic process via UDP-galactose, Leloir pathway"/>
    <property type="evidence" value="ECO:0007669"/>
    <property type="project" value="TreeGrafter"/>
</dbReference>
<comment type="pathway">
    <text evidence="3">Carbohydrate metabolism; galactose metabolism.</text>
</comment>
<keyword evidence="8 13" id="KW-0413">Isomerase</keyword>
<feature type="domain" description="NAD-dependent epimerase/dehydratase" evidence="12">
    <location>
        <begin position="3"/>
        <end position="251"/>
    </location>
</feature>
<protein>
    <recommendedName>
        <fullName evidence="6">UDP-glucose 4-epimerase</fullName>
        <ecNumber evidence="5">5.1.3.2</ecNumber>
    </recommendedName>
    <alternativeName>
        <fullName evidence="11">Galactowaldenase</fullName>
    </alternativeName>
    <alternativeName>
        <fullName evidence="10">UDP-galactose 4-epimerase</fullName>
    </alternativeName>
</protein>
<evidence type="ECO:0000256" key="9">
    <source>
        <dbReference type="ARBA" id="ARBA00023277"/>
    </source>
</evidence>
<keyword evidence="7" id="KW-0520">NAD</keyword>
<evidence type="ECO:0000256" key="7">
    <source>
        <dbReference type="ARBA" id="ARBA00023027"/>
    </source>
</evidence>
<evidence type="ECO:0000256" key="2">
    <source>
        <dbReference type="ARBA" id="ARBA00001911"/>
    </source>
</evidence>
<evidence type="ECO:0000256" key="4">
    <source>
        <dbReference type="ARBA" id="ARBA00007637"/>
    </source>
</evidence>
<dbReference type="Pfam" id="PF01370">
    <property type="entry name" value="Epimerase"/>
    <property type="match status" value="1"/>
</dbReference>
<gene>
    <name evidence="13" type="primary">galE</name>
    <name evidence="13" type="ORF">HZZ10_17345</name>
</gene>
<dbReference type="Gene3D" id="3.40.50.720">
    <property type="entry name" value="NAD(P)-binding Rossmann-like Domain"/>
    <property type="match status" value="1"/>
</dbReference>
<dbReference type="Gene3D" id="3.90.25.10">
    <property type="entry name" value="UDP-galactose 4-epimerase, domain 1"/>
    <property type="match status" value="1"/>
</dbReference>
<dbReference type="SUPFAM" id="SSF51735">
    <property type="entry name" value="NAD(P)-binding Rossmann-fold domains"/>
    <property type="match status" value="1"/>
</dbReference>
<sequence>MTILVTGGAGYIGAHVVRLLQERGDEVVVVDDLSTGARSRVGDATVIELDVASAGAQEVLVAALREHEVDAVIHFAARKQVGESVARPTYYYQQNVGGLTNVLAAMEEAGVHKLVFSSSAATYGMPSVSVVEEKLHAEPINPYGETKLVGEWMGRAASRAWGLKFVALRYFNVAGSGWDDLGDPAVLNLVPMVLDRIERGEQPRLFGDDYPTPDGTCIRDYIHVLDLAKAHIAALQYLTHDSQPFDVFNVGTGTGASVREVIDGLAAVSGLTIDPIVEARRAGDPPQLVGSPERINEILGWHAEAGLEEILSSAWKAWQAGPRPIDV</sequence>
<comment type="catalytic activity">
    <reaction evidence="1">
        <text>UDP-alpha-D-glucose = UDP-alpha-D-galactose</text>
        <dbReference type="Rhea" id="RHEA:22168"/>
        <dbReference type="ChEBI" id="CHEBI:58885"/>
        <dbReference type="ChEBI" id="CHEBI:66914"/>
        <dbReference type="EC" id="5.1.3.2"/>
    </reaction>
</comment>
<dbReference type="EC" id="5.1.3.2" evidence="5"/>
<evidence type="ECO:0000256" key="8">
    <source>
        <dbReference type="ARBA" id="ARBA00023235"/>
    </source>
</evidence>
<dbReference type="NCBIfam" id="TIGR01179">
    <property type="entry name" value="galE"/>
    <property type="match status" value="1"/>
</dbReference>
<evidence type="ECO:0000313" key="13">
    <source>
        <dbReference type="EMBL" id="NYS95276.1"/>
    </source>
</evidence>
<dbReference type="InterPro" id="IPR001509">
    <property type="entry name" value="Epimerase_deHydtase"/>
</dbReference>
<evidence type="ECO:0000259" key="12">
    <source>
        <dbReference type="Pfam" id="PF01370"/>
    </source>
</evidence>
<name>A0A853EWZ5_9MICO</name>
<comment type="similarity">
    <text evidence="4">Belongs to the NAD(P)-dependent epimerase/dehydratase family.</text>
</comment>
<evidence type="ECO:0000256" key="1">
    <source>
        <dbReference type="ARBA" id="ARBA00000083"/>
    </source>
</evidence>
<dbReference type="EMBL" id="JACBYE010000064">
    <property type="protein sequence ID" value="NYS95276.1"/>
    <property type="molecule type" value="Genomic_DNA"/>
</dbReference>
<dbReference type="GO" id="GO:0003978">
    <property type="term" value="F:UDP-glucose 4-epimerase activity"/>
    <property type="evidence" value="ECO:0007669"/>
    <property type="project" value="UniProtKB-EC"/>
</dbReference>
<comment type="caution">
    <text evidence="13">The sequence shown here is derived from an EMBL/GenBank/DDBJ whole genome shotgun (WGS) entry which is preliminary data.</text>
</comment>
<dbReference type="UniPathway" id="UPA00214"/>
<dbReference type="InterPro" id="IPR036291">
    <property type="entry name" value="NAD(P)-bd_dom_sf"/>
</dbReference>
<comment type="cofactor">
    <cofactor evidence="2">
        <name>NAD(+)</name>
        <dbReference type="ChEBI" id="CHEBI:57540"/>
    </cofactor>
</comment>
<keyword evidence="14" id="KW-1185">Reference proteome</keyword>
<proteinExistence type="inferred from homology"/>
<organism evidence="13 14">
    <name type="scientific">Sanguibacter inulinus</name>
    <dbReference type="NCBI Taxonomy" id="60922"/>
    <lineage>
        <taxon>Bacteria</taxon>
        <taxon>Bacillati</taxon>
        <taxon>Actinomycetota</taxon>
        <taxon>Actinomycetes</taxon>
        <taxon>Micrococcales</taxon>
        <taxon>Sanguibacteraceae</taxon>
        <taxon>Sanguibacter</taxon>
    </lineage>
</organism>
<dbReference type="RefSeq" id="WP_056127598.1">
    <property type="nucleotide sequence ID" value="NZ_JACBYE010000064.1"/>
</dbReference>
<evidence type="ECO:0000313" key="14">
    <source>
        <dbReference type="Proteomes" id="UP000561011"/>
    </source>
</evidence>
<evidence type="ECO:0000256" key="3">
    <source>
        <dbReference type="ARBA" id="ARBA00004947"/>
    </source>
</evidence>
<reference evidence="13 14" key="1">
    <citation type="submission" date="2020-07" db="EMBL/GenBank/DDBJ databases">
        <title>MOT database genomes.</title>
        <authorList>
            <person name="Joseph S."/>
            <person name="Aduse-Opoku J."/>
            <person name="Hashim A."/>
            <person name="Wade W."/>
            <person name="Curtis M."/>
        </authorList>
    </citation>
    <scope>NUCLEOTIDE SEQUENCE [LARGE SCALE GENOMIC DNA]</scope>
    <source>
        <strain evidence="13 14">DSM 100099</strain>
    </source>
</reference>
<evidence type="ECO:0000256" key="6">
    <source>
        <dbReference type="ARBA" id="ARBA00018569"/>
    </source>
</evidence>